<organism evidence="1 2">
    <name type="scientific">Oxyplasma meridianum</name>
    <dbReference type="NCBI Taxonomy" id="3073602"/>
    <lineage>
        <taxon>Archaea</taxon>
        <taxon>Methanobacteriati</taxon>
        <taxon>Thermoplasmatota</taxon>
        <taxon>Thermoplasmata</taxon>
        <taxon>Thermoplasmatales</taxon>
        <taxon>Thermoplasmataceae</taxon>
        <taxon>Oxyplasma</taxon>
    </lineage>
</organism>
<dbReference type="KEGG" id="omr:OXIME_000029"/>
<dbReference type="PANTHER" id="PTHR42206">
    <property type="entry name" value="METAL-DEPENDENT HYDROLASE-RELATED"/>
    <property type="match status" value="1"/>
</dbReference>
<evidence type="ECO:0000313" key="1">
    <source>
        <dbReference type="EMBL" id="WYX99497.1"/>
    </source>
</evidence>
<sequence length="283" mass="32383">MTEKKFPIVFDNHMHLREDGFFMDAVREFSKAGGTAFNLVNILDYRVNPSDYYEEIYHRTLRIKEKIERETEIRVLISLGPYPLDYFYFRDAGLDPIENMKKGLDMAAKIIREGRADAIGEVGRPHFPCENNIVDSSDMMLSYAFDLAKDLSCPVILHTEDLEEEGYSSLEKLVLKSGLNPVKVVKHHAYPSDLYFRSNLTRSILATRKNVRDSIAAGKNFMLETDYVDDKYKPGKVIPANSVPLRAKLIMGEYENSYSILENIFITTPEKVFGKGSIDARTK</sequence>
<dbReference type="InterPro" id="IPR011589">
    <property type="entry name" value="UCP004961"/>
</dbReference>
<accession>A0AAX4NEX3</accession>
<dbReference type="EMBL" id="CP133772">
    <property type="protein sequence ID" value="WYX99497.1"/>
    <property type="molecule type" value="Genomic_DNA"/>
</dbReference>
<dbReference type="AlphaFoldDB" id="A0AAX4NEX3"/>
<dbReference type="GO" id="GO:0016788">
    <property type="term" value="F:hydrolase activity, acting on ester bonds"/>
    <property type="evidence" value="ECO:0007669"/>
    <property type="project" value="InterPro"/>
</dbReference>
<dbReference type="SUPFAM" id="SSF51556">
    <property type="entry name" value="Metallo-dependent hydrolases"/>
    <property type="match status" value="1"/>
</dbReference>
<protein>
    <submittedName>
        <fullName evidence="1">TatD family hydrolase</fullName>
    </submittedName>
</protein>
<proteinExistence type="predicted"/>
<dbReference type="InterPro" id="IPR032466">
    <property type="entry name" value="Metal_Hydrolase"/>
</dbReference>
<dbReference type="PIRSF" id="PIRSF004961">
    <property type="entry name" value="UCP004961_TatD"/>
    <property type="match status" value="1"/>
</dbReference>
<dbReference type="RefSeq" id="WP_393971471.1">
    <property type="nucleotide sequence ID" value="NZ_CP133772.1"/>
</dbReference>
<reference evidence="1 2" key="1">
    <citation type="submission" date="2023-09" db="EMBL/GenBank/DDBJ databases">
        <authorList>
            <person name="Golyshina O.V."/>
            <person name="Lunev E.A."/>
            <person name="Bargiela R."/>
            <person name="Gaines M.C."/>
            <person name="Daum B."/>
            <person name="Bale N.J."/>
            <person name="Koenen M."/>
            <person name="Sinninghe Damst J.S."/>
            <person name="Yakimov M."/>
            <person name="Golyshin P.N."/>
        </authorList>
    </citation>
    <scope>NUCLEOTIDE SEQUENCE [LARGE SCALE GENOMIC DNA]</scope>
    <source>
        <strain evidence="1 2">M1</strain>
    </source>
</reference>
<keyword evidence="1" id="KW-0378">Hydrolase</keyword>
<dbReference type="InterPro" id="IPR001130">
    <property type="entry name" value="TatD-like"/>
</dbReference>
<dbReference type="PANTHER" id="PTHR42206:SF1">
    <property type="entry name" value="METAL-DEPENDENT HYDROLASE"/>
    <property type="match status" value="1"/>
</dbReference>
<dbReference type="GeneID" id="95966753"/>
<dbReference type="Proteomes" id="UP001451606">
    <property type="component" value="Chromosome"/>
</dbReference>
<gene>
    <name evidence="1" type="ORF">OXIME_000029</name>
</gene>
<evidence type="ECO:0000313" key="2">
    <source>
        <dbReference type="Proteomes" id="UP001451606"/>
    </source>
</evidence>
<dbReference type="Pfam" id="PF01026">
    <property type="entry name" value="TatD_DNase"/>
    <property type="match status" value="1"/>
</dbReference>
<dbReference type="Gene3D" id="3.20.20.140">
    <property type="entry name" value="Metal-dependent hydrolases"/>
    <property type="match status" value="1"/>
</dbReference>
<name>A0AAX4NEX3_9ARCH</name>
<keyword evidence="2" id="KW-1185">Reference proteome</keyword>